<sequence length="458" mass="51711">MEAKSFELFSVTRKEPELIVPARPTPREVKQLSDIDDHEAVRINMPVIFFYRNNSSPLMKGKDPVKVIREALSKALVFYYPVAGRLQEGPNRKLMVDCNGEGVLFVEADATFKLEQFGDSIQPPFPYAEEVMYGIPGFTEIIGYPLLFIQVTRLTCGGFILAFLHNHTMFDAPGFLQFLKTLMEFAEGANSPSLMPVWQREILSARDPPQITCIHHEYENTNERKDVPLAKAKPVEPIKSFYFGPKEINSIRNHVDPHLQNASKFELVTACVWRCRTIALELDPDQIVRLSSVVNVRGKHYNILPLGYYGNALAYPAVCTKVDDLCKNPLGYAVELVKKAKATMNEEYIKSMIDCMVIRGRPMLAMEGNFVVSCVTGLEFEEIDFGWGKPVYAGPAATLPSFSFQLKYKNKDGEDGILVLLCMPQATMEMFEKELNKITRGSVGDLYKIKHTEVLSKL</sequence>
<gene>
    <name evidence="1" type="ORF">OWV82_003407</name>
</gene>
<comment type="caution">
    <text evidence="1">The sequence shown here is derived from an EMBL/GenBank/DDBJ whole genome shotgun (WGS) entry which is preliminary data.</text>
</comment>
<protein>
    <submittedName>
        <fullName evidence="1">Benzyl alcohol O-benzoyltransferase</fullName>
    </submittedName>
</protein>
<proteinExistence type="predicted"/>
<accession>A0ACC1YLK9</accession>
<evidence type="ECO:0000313" key="2">
    <source>
        <dbReference type="Proteomes" id="UP001164539"/>
    </source>
</evidence>
<organism evidence="1 2">
    <name type="scientific">Melia azedarach</name>
    <name type="common">Chinaberry tree</name>
    <dbReference type="NCBI Taxonomy" id="155640"/>
    <lineage>
        <taxon>Eukaryota</taxon>
        <taxon>Viridiplantae</taxon>
        <taxon>Streptophyta</taxon>
        <taxon>Embryophyta</taxon>
        <taxon>Tracheophyta</taxon>
        <taxon>Spermatophyta</taxon>
        <taxon>Magnoliopsida</taxon>
        <taxon>eudicotyledons</taxon>
        <taxon>Gunneridae</taxon>
        <taxon>Pentapetalae</taxon>
        <taxon>rosids</taxon>
        <taxon>malvids</taxon>
        <taxon>Sapindales</taxon>
        <taxon>Meliaceae</taxon>
        <taxon>Melia</taxon>
    </lineage>
</organism>
<dbReference type="Proteomes" id="UP001164539">
    <property type="component" value="Chromosome 2"/>
</dbReference>
<reference evidence="1 2" key="1">
    <citation type="journal article" date="2023" name="Science">
        <title>Complex scaffold remodeling in plant triterpene biosynthesis.</title>
        <authorList>
            <person name="De La Pena R."/>
            <person name="Hodgson H."/>
            <person name="Liu J.C."/>
            <person name="Stephenson M.J."/>
            <person name="Martin A.C."/>
            <person name="Owen C."/>
            <person name="Harkess A."/>
            <person name="Leebens-Mack J."/>
            <person name="Jimenez L.E."/>
            <person name="Osbourn A."/>
            <person name="Sattely E.S."/>
        </authorList>
    </citation>
    <scope>NUCLEOTIDE SEQUENCE [LARGE SCALE GENOMIC DNA]</scope>
    <source>
        <strain evidence="2">cv. JPN11</strain>
        <tissue evidence="1">Leaf</tissue>
    </source>
</reference>
<dbReference type="EMBL" id="CM051395">
    <property type="protein sequence ID" value="KAJ4724413.1"/>
    <property type="molecule type" value="Genomic_DNA"/>
</dbReference>
<name>A0ACC1YLK9_MELAZ</name>
<evidence type="ECO:0000313" key="1">
    <source>
        <dbReference type="EMBL" id="KAJ4724413.1"/>
    </source>
</evidence>
<keyword evidence="2" id="KW-1185">Reference proteome</keyword>